<name>A0A0R2MBU8_9LACO</name>
<proteinExistence type="predicted"/>
<organism evidence="1 2">
    <name type="scientific">Lactiplantibacillus xiangfangensis</name>
    <dbReference type="NCBI Taxonomy" id="942150"/>
    <lineage>
        <taxon>Bacteria</taxon>
        <taxon>Bacillati</taxon>
        <taxon>Bacillota</taxon>
        <taxon>Bacilli</taxon>
        <taxon>Lactobacillales</taxon>
        <taxon>Lactobacillaceae</taxon>
        <taxon>Lactiplantibacillus</taxon>
    </lineage>
</organism>
<dbReference type="PATRIC" id="fig|942150.3.peg.2705"/>
<protein>
    <submittedName>
        <fullName evidence="1">Uncharacterized protein</fullName>
    </submittedName>
</protein>
<reference evidence="1 2" key="1">
    <citation type="journal article" date="2015" name="Genome Announc.">
        <title>Expanding the biotechnology potential of lactobacilli through comparative genomics of 213 strains and associated genera.</title>
        <authorList>
            <person name="Sun Z."/>
            <person name="Harris H.M."/>
            <person name="McCann A."/>
            <person name="Guo C."/>
            <person name="Argimon S."/>
            <person name="Zhang W."/>
            <person name="Yang X."/>
            <person name="Jeffery I.B."/>
            <person name="Cooney J.C."/>
            <person name="Kagawa T.F."/>
            <person name="Liu W."/>
            <person name="Song Y."/>
            <person name="Salvetti E."/>
            <person name="Wrobel A."/>
            <person name="Rasinkangas P."/>
            <person name="Parkhill J."/>
            <person name="Rea M.C."/>
            <person name="O'Sullivan O."/>
            <person name="Ritari J."/>
            <person name="Douillard F.P."/>
            <person name="Paul Ross R."/>
            <person name="Yang R."/>
            <person name="Briner A.E."/>
            <person name="Felis G.E."/>
            <person name="de Vos W.M."/>
            <person name="Barrangou R."/>
            <person name="Klaenhammer T.R."/>
            <person name="Caufield P.W."/>
            <person name="Cui Y."/>
            <person name="Zhang H."/>
            <person name="O'Toole P.W."/>
        </authorList>
    </citation>
    <scope>NUCLEOTIDE SEQUENCE [LARGE SCALE GENOMIC DNA]</scope>
    <source>
        <strain evidence="1 2">LMG 26013</strain>
    </source>
</reference>
<dbReference type="AlphaFoldDB" id="A0A0R2MBU8"/>
<dbReference type="RefSeq" id="WP_404411569.1">
    <property type="nucleotide sequence ID" value="NZ_OY725316.1"/>
</dbReference>
<evidence type="ECO:0000313" key="1">
    <source>
        <dbReference type="EMBL" id="KRO10903.1"/>
    </source>
</evidence>
<dbReference type="EMBL" id="JQCL01000057">
    <property type="protein sequence ID" value="KRO10903.1"/>
    <property type="molecule type" value="Genomic_DNA"/>
</dbReference>
<comment type="caution">
    <text evidence="1">The sequence shown here is derived from an EMBL/GenBank/DDBJ whole genome shotgun (WGS) entry which is preliminary data.</text>
</comment>
<dbReference type="Proteomes" id="UP000051783">
    <property type="component" value="Unassembled WGS sequence"/>
</dbReference>
<gene>
    <name evidence="1" type="ORF">IV64_GL002594</name>
</gene>
<evidence type="ECO:0000313" key="2">
    <source>
        <dbReference type="Proteomes" id="UP000051783"/>
    </source>
</evidence>
<accession>A0A0R2MBU8</accession>
<sequence length="109" mass="12815">MKEFPVMVNADSVHTKKYCYLIELTGDKQTELLAALTPSEEDLGDWERVYSAKLPTWRLWTNANADTVRFIVTHLIARYGLPQNDYWLIQYRGNDHGHPQMLHPQFHTR</sequence>
<keyword evidence="2" id="KW-1185">Reference proteome</keyword>